<dbReference type="Pfam" id="PF06197">
    <property type="entry name" value="DUF998"/>
    <property type="match status" value="1"/>
</dbReference>
<keyword evidence="1" id="KW-0472">Membrane</keyword>
<keyword evidence="1" id="KW-0812">Transmembrane</keyword>
<feature type="transmembrane region" description="Helical" evidence="1">
    <location>
        <begin position="48"/>
        <end position="68"/>
    </location>
</feature>
<feature type="transmembrane region" description="Helical" evidence="1">
    <location>
        <begin position="174"/>
        <end position="191"/>
    </location>
</feature>
<keyword evidence="3" id="KW-1185">Reference proteome</keyword>
<dbReference type="InterPro" id="IPR009339">
    <property type="entry name" value="DUF998"/>
</dbReference>
<evidence type="ECO:0000256" key="1">
    <source>
        <dbReference type="SAM" id="Phobius"/>
    </source>
</evidence>
<evidence type="ECO:0000313" key="2">
    <source>
        <dbReference type="EMBL" id="WOJ92849.1"/>
    </source>
</evidence>
<protein>
    <submittedName>
        <fullName evidence="2">DUF998 domain-containing protein</fullName>
    </submittedName>
</protein>
<accession>A0ABZ0I200</accession>
<name>A0ABZ0I200_9GAMM</name>
<feature type="transmembrane region" description="Helical" evidence="1">
    <location>
        <begin position="142"/>
        <end position="162"/>
    </location>
</feature>
<feature type="transmembrane region" description="Helical" evidence="1">
    <location>
        <begin position="80"/>
        <end position="100"/>
    </location>
</feature>
<dbReference type="EMBL" id="CP136864">
    <property type="protein sequence ID" value="WOJ92849.1"/>
    <property type="molecule type" value="Genomic_DNA"/>
</dbReference>
<feature type="transmembrane region" description="Helical" evidence="1">
    <location>
        <begin position="112"/>
        <end position="130"/>
    </location>
</feature>
<feature type="transmembrane region" description="Helical" evidence="1">
    <location>
        <begin position="7"/>
        <end position="28"/>
    </location>
</feature>
<organism evidence="2 3">
    <name type="scientific">Congregibacter variabilis</name>
    <dbReference type="NCBI Taxonomy" id="3081200"/>
    <lineage>
        <taxon>Bacteria</taxon>
        <taxon>Pseudomonadati</taxon>
        <taxon>Pseudomonadota</taxon>
        <taxon>Gammaproteobacteria</taxon>
        <taxon>Cellvibrionales</taxon>
        <taxon>Halieaceae</taxon>
        <taxon>Congregibacter</taxon>
    </lineage>
</organism>
<proteinExistence type="predicted"/>
<dbReference type="Proteomes" id="UP001626537">
    <property type="component" value="Chromosome"/>
</dbReference>
<reference evidence="2 3" key="1">
    <citation type="submission" date="2023-10" db="EMBL/GenBank/DDBJ databases">
        <title>Two novel species belonging to the OM43/NOR5 clade.</title>
        <authorList>
            <person name="Park M."/>
        </authorList>
    </citation>
    <scope>NUCLEOTIDE SEQUENCE [LARGE SCALE GENOMIC DNA]</scope>
    <source>
        <strain evidence="2 3">IMCC43200</strain>
    </source>
</reference>
<evidence type="ECO:0000313" key="3">
    <source>
        <dbReference type="Proteomes" id="UP001626537"/>
    </source>
</evidence>
<gene>
    <name evidence="2" type="ORF">R0135_13790</name>
</gene>
<sequence>MISNRVLQRFVVAGVMLMLGAHIAALLLTGQSAMSSPISQLSRGPGAALHTSGLFVLALVQPALAILLGRAAITSRMWTIACWLMALNGVCLLFIAIYFLRAPDALLFGPDANDPLALLASNVGLIMGLLHRGLRQRAPRCALLNTVMFVLWLALIPVIPFIEASWLGAYERTVGVVLLLWLATLALLAPAGDEYKTTYWRVRRQPSPLRRRR</sequence>
<dbReference type="RefSeq" id="WP_407347507.1">
    <property type="nucleotide sequence ID" value="NZ_CP136864.1"/>
</dbReference>
<keyword evidence="1" id="KW-1133">Transmembrane helix</keyword>